<keyword evidence="2" id="KW-1185">Reference proteome</keyword>
<gene>
    <name evidence="1" type="ORF">Taro_049294</name>
</gene>
<dbReference type="Proteomes" id="UP000652761">
    <property type="component" value="Unassembled WGS sequence"/>
</dbReference>
<dbReference type="EMBL" id="NMUH01006959">
    <property type="protein sequence ID" value="MQM16338.1"/>
    <property type="molecule type" value="Genomic_DNA"/>
</dbReference>
<evidence type="ECO:0000313" key="2">
    <source>
        <dbReference type="Proteomes" id="UP000652761"/>
    </source>
</evidence>
<comment type="caution">
    <text evidence="1">The sequence shown here is derived from an EMBL/GenBank/DDBJ whole genome shotgun (WGS) entry which is preliminary data.</text>
</comment>
<sequence length="158" mass="18035">VPPSRLRRLSRGQIRLPDYNGCPDDRKSLWEARNKATKIAGSQDLMAWVDYSPRHELKSVPTFCELFDRTHKRKWTDDNVSESARMIVRLNKCAINNIFVLRETYDRTMTDCYAEGTPQPDLDAEAWVDAAGRPSCYKFGIFKVNFVGQSASTLADAD</sequence>
<accession>A0A843XAJ7</accession>
<feature type="non-terminal residue" evidence="1">
    <location>
        <position position="158"/>
    </location>
</feature>
<reference evidence="1" key="1">
    <citation type="submission" date="2017-07" db="EMBL/GenBank/DDBJ databases">
        <title>Taro Niue Genome Assembly and Annotation.</title>
        <authorList>
            <person name="Atibalentja N."/>
            <person name="Keating K."/>
            <person name="Fields C.J."/>
        </authorList>
    </citation>
    <scope>NUCLEOTIDE SEQUENCE</scope>
    <source>
        <strain evidence="1">Niue_2</strain>
        <tissue evidence="1">Leaf</tissue>
    </source>
</reference>
<proteinExistence type="predicted"/>
<protein>
    <submittedName>
        <fullName evidence="1">Uncharacterized protein</fullName>
    </submittedName>
</protein>
<evidence type="ECO:0000313" key="1">
    <source>
        <dbReference type="EMBL" id="MQM16338.1"/>
    </source>
</evidence>
<dbReference type="AlphaFoldDB" id="A0A843XAJ7"/>
<organism evidence="1 2">
    <name type="scientific">Colocasia esculenta</name>
    <name type="common">Wild taro</name>
    <name type="synonym">Arum esculentum</name>
    <dbReference type="NCBI Taxonomy" id="4460"/>
    <lineage>
        <taxon>Eukaryota</taxon>
        <taxon>Viridiplantae</taxon>
        <taxon>Streptophyta</taxon>
        <taxon>Embryophyta</taxon>
        <taxon>Tracheophyta</taxon>
        <taxon>Spermatophyta</taxon>
        <taxon>Magnoliopsida</taxon>
        <taxon>Liliopsida</taxon>
        <taxon>Araceae</taxon>
        <taxon>Aroideae</taxon>
        <taxon>Colocasieae</taxon>
        <taxon>Colocasia</taxon>
    </lineage>
</organism>
<name>A0A843XAJ7_COLES</name>